<feature type="chain" id="PRO_5032659888" evidence="2">
    <location>
        <begin position="20"/>
        <end position="345"/>
    </location>
</feature>
<evidence type="ECO:0000313" key="3">
    <source>
        <dbReference type="EMBL" id="MBB5348667.1"/>
    </source>
</evidence>
<sequence>MKRLLLALILLAFCLPTTAMTEDTKNPLEAWQPKFDPSGAEYTYILSAISHPAMDGIGVGYRMRDKVWEKSGGRLYIDFRPLAILGGEKDVISKLKMGAVQGMLSSSVAAANVADILGIVNLPYVVDTFDKLDAFRNTPELWEPFAKSTESQGLKVVDVTGYGPYGWATTTPVRTIADAKTINFRIAEAPVNTDTYKAWGLKFTVMPWPDVPQALQTGVITGLDHSAIVCNITKKFTIAKYFTELNYAQGLFVHMINKRWLDKLPQDLQEILLTVIAEESANSRDLTRKQHAEQIAQAKEAGVEFIQLSDADIKQLKEMSEPLLSEWGKKIGPEYQAKVRATLDK</sequence>
<dbReference type="RefSeq" id="WP_183351502.1">
    <property type="nucleotide sequence ID" value="NZ_JACHEO010000014.1"/>
</dbReference>
<dbReference type="PANTHER" id="PTHR33376">
    <property type="match status" value="1"/>
</dbReference>
<dbReference type="GO" id="GO:0055085">
    <property type="term" value="P:transmembrane transport"/>
    <property type="evidence" value="ECO:0007669"/>
    <property type="project" value="InterPro"/>
</dbReference>
<protein>
    <submittedName>
        <fullName evidence="3">TRAP-type C4-dicarboxylate transport system substrate-binding protein</fullName>
    </submittedName>
</protein>
<name>A0A840UR18_9BACT</name>
<reference evidence="3 4" key="1">
    <citation type="submission" date="2020-08" db="EMBL/GenBank/DDBJ databases">
        <title>Genomic Encyclopedia of Type Strains, Phase IV (KMG-IV): sequencing the most valuable type-strain genomes for metagenomic binning, comparative biology and taxonomic classification.</title>
        <authorList>
            <person name="Goeker M."/>
        </authorList>
    </citation>
    <scope>NUCLEOTIDE SEQUENCE [LARGE SCALE GENOMIC DNA]</scope>
    <source>
        <strain evidence="3 4">DSM 28570</strain>
    </source>
</reference>
<evidence type="ECO:0000313" key="4">
    <source>
        <dbReference type="Proteomes" id="UP000539642"/>
    </source>
</evidence>
<dbReference type="Pfam" id="PF03480">
    <property type="entry name" value="DctP"/>
    <property type="match status" value="1"/>
</dbReference>
<evidence type="ECO:0000256" key="1">
    <source>
        <dbReference type="ARBA" id="ARBA00022729"/>
    </source>
</evidence>
<dbReference type="CDD" id="cd13603">
    <property type="entry name" value="PBP2_TRAP_Siap_TeaA_like"/>
    <property type="match status" value="1"/>
</dbReference>
<organism evidence="3 4">
    <name type="scientific">Desulfoprunum benzoelyticum</name>
    <dbReference type="NCBI Taxonomy" id="1506996"/>
    <lineage>
        <taxon>Bacteria</taxon>
        <taxon>Pseudomonadati</taxon>
        <taxon>Thermodesulfobacteriota</taxon>
        <taxon>Desulfobulbia</taxon>
        <taxon>Desulfobulbales</taxon>
        <taxon>Desulfobulbaceae</taxon>
        <taxon>Desulfoprunum</taxon>
    </lineage>
</organism>
<keyword evidence="4" id="KW-1185">Reference proteome</keyword>
<feature type="signal peptide" evidence="2">
    <location>
        <begin position="1"/>
        <end position="19"/>
    </location>
</feature>
<accession>A0A840UR18</accession>
<dbReference type="Proteomes" id="UP000539642">
    <property type="component" value="Unassembled WGS sequence"/>
</dbReference>
<comment type="caution">
    <text evidence="3">The sequence shown here is derived from an EMBL/GenBank/DDBJ whole genome shotgun (WGS) entry which is preliminary data.</text>
</comment>
<evidence type="ECO:0000256" key="2">
    <source>
        <dbReference type="SAM" id="SignalP"/>
    </source>
</evidence>
<dbReference type="InterPro" id="IPR018389">
    <property type="entry name" value="DctP_fam"/>
</dbReference>
<dbReference type="Gene3D" id="3.40.190.170">
    <property type="entry name" value="Bacterial extracellular solute-binding protein, family 7"/>
    <property type="match status" value="1"/>
</dbReference>
<dbReference type="NCBIfam" id="NF037995">
    <property type="entry name" value="TRAP_S1"/>
    <property type="match status" value="1"/>
</dbReference>
<dbReference type="PANTHER" id="PTHR33376:SF4">
    <property type="entry name" value="SIALIC ACID-BINDING PERIPLASMIC PROTEIN SIAP"/>
    <property type="match status" value="1"/>
</dbReference>
<dbReference type="EMBL" id="JACHEO010000014">
    <property type="protein sequence ID" value="MBB5348667.1"/>
    <property type="molecule type" value="Genomic_DNA"/>
</dbReference>
<proteinExistence type="predicted"/>
<dbReference type="AlphaFoldDB" id="A0A840UR18"/>
<keyword evidence="1 2" id="KW-0732">Signal</keyword>
<dbReference type="InterPro" id="IPR038404">
    <property type="entry name" value="TRAP_DctP_sf"/>
</dbReference>
<gene>
    <name evidence="3" type="ORF">HNQ81_002407</name>
</gene>